<dbReference type="PANTHER" id="PTHR42681:SF1">
    <property type="entry name" value="MALONYL-COA-ACYL CARRIER PROTEIN TRANSACYLASE, MITOCHONDRIAL"/>
    <property type="match status" value="1"/>
</dbReference>
<keyword evidence="3 6" id="KW-0808">Transferase</keyword>
<evidence type="ECO:0000256" key="1">
    <source>
        <dbReference type="ARBA" id="ARBA00013258"/>
    </source>
</evidence>
<dbReference type="PIRSF" id="PIRSF000446">
    <property type="entry name" value="Mct"/>
    <property type="match status" value="1"/>
</dbReference>
<dbReference type="InterPro" id="IPR016035">
    <property type="entry name" value="Acyl_Trfase/lysoPLipase"/>
</dbReference>
<dbReference type="SUPFAM" id="SSF55048">
    <property type="entry name" value="Probable ACP-binding domain of malonyl-CoA ACP transacylase"/>
    <property type="match status" value="1"/>
</dbReference>
<feature type="domain" description="Malonyl-CoA:ACP transacylase (MAT)" evidence="7">
    <location>
        <begin position="11"/>
        <end position="313"/>
    </location>
</feature>
<dbReference type="Gene3D" id="3.40.366.10">
    <property type="entry name" value="Malonyl-Coenzyme A Acyl Carrier Protein, domain 2"/>
    <property type="match status" value="1"/>
</dbReference>
<dbReference type="InterPro" id="IPR001227">
    <property type="entry name" value="Ac_transferase_dom_sf"/>
</dbReference>
<dbReference type="InterPro" id="IPR024925">
    <property type="entry name" value="Malonyl_CoA-ACP_transAc"/>
</dbReference>
<reference evidence="8 9" key="1">
    <citation type="submission" date="2024-04" db="EMBL/GenBank/DDBJ databases">
        <authorList>
            <person name="Cremers G."/>
        </authorList>
    </citation>
    <scope>NUCLEOTIDE SEQUENCE [LARGE SCALE GENOMIC DNA]</scope>
    <source>
        <strain evidence="8">MeCH1-AG</strain>
    </source>
</reference>
<dbReference type="InterPro" id="IPR014043">
    <property type="entry name" value="Acyl_transferase_dom"/>
</dbReference>
<dbReference type="RefSeq" id="WP_348759166.1">
    <property type="nucleotide sequence ID" value="NZ_OZ026884.1"/>
</dbReference>
<dbReference type="InterPro" id="IPR004410">
    <property type="entry name" value="Malonyl_CoA-ACP_transAc_FabD"/>
</dbReference>
<comment type="catalytic activity">
    <reaction evidence="5 6">
        <text>holo-[ACP] + malonyl-CoA = malonyl-[ACP] + CoA</text>
        <dbReference type="Rhea" id="RHEA:41792"/>
        <dbReference type="Rhea" id="RHEA-COMP:9623"/>
        <dbReference type="Rhea" id="RHEA-COMP:9685"/>
        <dbReference type="ChEBI" id="CHEBI:57287"/>
        <dbReference type="ChEBI" id="CHEBI:57384"/>
        <dbReference type="ChEBI" id="CHEBI:64479"/>
        <dbReference type="ChEBI" id="CHEBI:78449"/>
        <dbReference type="EC" id="2.3.1.39"/>
    </reaction>
</comment>
<proteinExistence type="inferred from homology"/>
<dbReference type="NCBIfam" id="TIGR00128">
    <property type="entry name" value="fabD"/>
    <property type="match status" value="1"/>
</dbReference>
<evidence type="ECO:0000313" key="8">
    <source>
        <dbReference type="EMBL" id="CAL1239623.1"/>
    </source>
</evidence>
<gene>
    <name evidence="8" type="primary">fabD</name>
    <name evidence="8" type="ORF">MECH1_V1_0847</name>
</gene>
<dbReference type="PANTHER" id="PTHR42681">
    <property type="entry name" value="MALONYL-COA-ACYL CARRIER PROTEIN TRANSACYLASE, MITOCHONDRIAL"/>
    <property type="match status" value="1"/>
</dbReference>
<organism evidence="8 9">
    <name type="scientific">Candidatus Methylocalor cossyra</name>
    <dbReference type="NCBI Taxonomy" id="3108543"/>
    <lineage>
        <taxon>Bacteria</taxon>
        <taxon>Pseudomonadati</taxon>
        <taxon>Pseudomonadota</taxon>
        <taxon>Gammaproteobacteria</taxon>
        <taxon>Methylococcales</taxon>
        <taxon>Methylococcaceae</taxon>
        <taxon>Candidatus Methylocalor</taxon>
    </lineage>
</organism>
<dbReference type="GO" id="GO:0004314">
    <property type="term" value="F:[acyl-carrier-protein] S-malonyltransferase activity"/>
    <property type="evidence" value="ECO:0007669"/>
    <property type="project" value="UniProtKB-EC"/>
</dbReference>
<dbReference type="GO" id="GO:0004312">
    <property type="term" value="F:fatty acid synthase activity"/>
    <property type="evidence" value="ECO:0007669"/>
    <property type="project" value="UniProtKB-EC"/>
</dbReference>
<evidence type="ECO:0000256" key="2">
    <source>
        <dbReference type="ARBA" id="ARBA00018953"/>
    </source>
</evidence>
<dbReference type="Gene3D" id="3.30.70.250">
    <property type="entry name" value="Malonyl-CoA ACP transacylase, ACP-binding"/>
    <property type="match status" value="1"/>
</dbReference>
<dbReference type="Pfam" id="PF00698">
    <property type="entry name" value="Acyl_transf_1"/>
    <property type="match status" value="1"/>
</dbReference>
<keyword evidence="4 6" id="KW-0012">Acyltransferase</keyword>
<evidence type="ECO:0000313" key="9">
    <source>
        <dbReference type="Proteomes" id="UP001497493"/>
    </source>
</evidence>
<sequence>MMRIDTGLAFLFPGQGSQSVGMLSGLAAAYPEVASTFGVASEVLGYDLWDLVRHGPEERLNPTLQTQPAMLAAGVAVWRVWCRMSPVRPGWFAGHSLGEYTALVCAGALTFEDGLRLVAERARLMQEAVAAEAGSMAAILGLSATKVADLCRRASTATEIAAAANFNAPDQVVIAGHRAAVGRTAELARTEGAKRAVFLPISVPSHCPLMQPAAERLAARLADTPIGPPSLGRVVHNVDVAQHTAPEAIRDALCRQLYSPVRWTESIGFLAEQGVDRFVECGPGRILTGLNKRIVPQCRTEALFDPASLAKGLELVQ</sequence>
<evidence type="ECO:0000256" key="4">
    <source>
        <dbReference type="ARBA" id="ARBA00023315"/>
    </source>
</evidence>
<protein>
    <recommendedName>
        <fullName evidence="2 6">Malonyl CoA-acyl carrier protein transacylase</fullName>
        <ecNumber evidence="1 6">2.3.1.39</ecNumber>
    </recommendedName>
</protein>
<keyword evidence="9" id="KW-1185">Reference proteome</keyword>
<evidence type="ECO:0000259" key="7">
    <source>
        <dbReference type="SMART" id="SM00827"/>
    </source>
</evidence>
<dbReference type="EC" id="2.3.1.39" evidence="1 6"/>
<dbReference type="InterPro" id="IPR016036">
    <property type="entry name" value="Malonyl_transacylase_ACP-bd"/>
</dbReference>
<evidence type="ECO:0000256" key="6">
    <source>
        <dbReference type="PIRNR" id="PIRNR000446"/>
    </source>
</evidence>
<comment type="similarity">
    <text evidence="6">Belongs to the fabD family.</text>
</comment>
<dbReference type="InterPro" id="IPR050858">
    <property type="entry name" value="Mal-CoA-ACP_Trans/PKS_FabD"/>
</dbReference>
<dbReference type="EMBL" id="OZ026884">
    <property type="protein sequence ID" value="CAL1239623.1"/>
    <property type="molecule type" value="Genomic_DNA"/>
</dbReference>
<dbReference type="GO" id="GO:0004321">
    <property type="term" value="F:fatty-acyl-CoA synthase activity"/>
    <property type="evidence" value="ECO:0007669"/>
    <property type="project" value="UniProtKB-EC"/>
</dbReference>
<dbReference type="Proteomes" id="UP001497493">
    <property type="component" value="Chromosome"/>
</dbReference>
<accession>A0ABM9NG87</accession>
<evidence type="ECO:0000256" key="5">
    <source>
        <dbReference type="ARBA" id="ARBA00048462"/>
    </source>
</evidence>
<dbReference type="SUPFAM" id="SSF52151">
    <property type="entry name" value="FabD/lysophospholipase-like"/>
    <property type="match status" value="1"/>
</dbReference>
<evidence type="ECO:0000256" key="3">
    <source>
        <dbReference type="ARBA" id="ARBA00022679"/>
    </source>
</evidence>
<dbReference type="SMART" id="SM00827">
    <property type="entry name" value="PKS_AT"/>
    <property type="match status" value="1"/>
</dbReference>
<name>A0ABM9NG87_9GAMM</name>